<protein>
    <submittedName>
        <fullName evidence="1">Uncharacterized protein</fullName>
    </submittedName>
</protein>
<reference evidence="1" key="1">
    <citation type="submission" date="2015-10" db="EMBL/GenBank/DDBJ databases">
        <authorList>
            <person name="Gilbert D.G."/>
        </authorList>
    </citation>
    <scope>NUCLEOTIDE SEQUENCE</scope>
    <source>
        <strain evidence="1">Phyl III-seqv23</strain>
    </source>
</reference>
<accession>A0A0S4VLC4</accession>
<organism evidence="1">
    <name type="scientific">Ralstonia solanacearum</name>
    <name type="common">Pseudomonas solanacearum</name>
    <dbReference type="NCBI Taxonomy" id="305"/>
    <lineage>
        <taxon>Bacteria</taxon>
        <taxon>Pseudomonadati</taxon>
        <taxon>Pseudomonadota</taxon>
        <taxon>Betaproteobacteria</taxon>
        <taxon>Burkholderiales</taxon>
        <taxon>Burkholderiaceae</taxon>
        <taxon>Ralstonia</taxon>
        <taxon>Ralstonia solanacearum species complex</taxon>
    </lineage>
</organism>
<dbReference type="AlphaFoldDB" id="A0A0S4VLC4"/>
<evidence type="ECO:0000313" key="1">
    <source>
        <dbReference type="EMBL" id="CUV35198.1"/>
    </source>
</evidence>
<sequence>MIVAAAKIGSGKRDQVVPKVATVAISVAPQEVLWPSKATVEAIASKLNANSHAAEPS</sequence>
<evidence type="ECO:0000313" key="2">
    <source>
        <dbReference type="EMBL" id="CUV39576.1"/>
    </source>
</evidence>
<dbReference type="EMBL" id="LN899826">
    <property type="protein sequence ID" value="CUV39576.1"/>
    <property type="molecule type" value="Genomic_DNA"/>
</dbReference>
<name>A0A0S4VLC4_RALSL</name>
<dbReference type="EMBL" id="LN899825">
    <property type="protein sequence ID" value="CUV35198.1"/>
    <property type="molecule type" value="Genomic_DNA"/>
</dbReference>
<gene>
    <name evidence="1" type="ORF">TD1301_v1_1280004</name>
    <name evidence="2" type="ORF">TF3108_v1_300021</name>
</gene>
<proteinExistence type="predicted"/>